<evidence type="ECO:0000256" key="5">
    <source>
        <dbReference type="ARBA" id="ARBA00022989"/>
    </source>
</evidence>
<evidence type="ECO:0000256" key="9">
    <source>
        <dbReference type="PROSITE-ProRule" id="PRU00284"/>
    </source>
</evidence>
<evidence type="ECO:0000256" key="8">
    <source>
        <dbReference type="ARBA" id="ARBA00029447"/>
    </source>
</evidence>
<keyword evidence="5 11" id="KW-1133">Transmembrane helix</keyword>
<dbReference type="Pfam" id="PF02743">
    <property type="entry name" value="dCache_1"/>
    <property type="match status" value="1"/>
</dbReference>
<dbReference type="GO" id="GO:0007165">
    <property type="term" value="P:signal transduction"/>
    <property type="evidence" value="ECO:0007669"/>
    <property type="project" value="UniProtKB-KW"/>
</dbReference>
<keyword evidence="16" id="KW-1185">Reference proteome</keyword>
<dbReference type="SUPFAM" id="SSF58104">
    <property type="entry name" value="Methyl-accepting chemotaxis protein (MCP) signaling domain"/>
    <property type="match status" value="1"/>
</dbReference>
<evidence type="ECO:0000256" key="10">
    <source>
        <dbReference type="SAM" id="MobiDB-lite"/>
    </source>
</evidence>
<keyword evidence="4 11" id="KW-0812">Transmembrane</keyword>
<dbReference type="InterPro" id="IPR004089">
    <property type="entry name" value="MCPsignal_dom"/>
</dbReference>
<feature type="domain" description="Methyl-accepting transducer" evidence="13">
    <location>
        <begin position="368"/>
        <end position="618"/>
    </location>
</feature>
<dbReference type="InterPro" id="IPR004090">
    <property type="entry name" value="Chemotax_Me-accpt_rcpt"/>
</dbReference>
<dbReference type="SMART" id="SM00283">
    <property type="entry name" value="MA"/>
    <property type="match status" value="1"/>
</dbReference>
<keyword evidence="6 11" id="KW-0472">Membrane</keyword>
<gene>
    <name evidence="15" type="ORF">EEL30_11270</name>
</gene>
<dbReference type="Proteomes" id="UP000319432">
    <property type="component" value="Chromosome"/>
</dbReference>
<evidence type="ECO:0000313" key="15">
    <source>
        <dbReference type="EMBL" id="QDX95745.1"/>
    </source>
</evidence>
<name>A0A518VFG6_BRELA</name>
<evidence type="ECO:0000256" key="2">
    <source>
        <dbReference type="ARBA" id="ARBA00022475"/>
    </source>
</evidence>
<feature type="transmembrane region" description="Helical" evidence="11">
    <location>
        <begin position="241"/>
        <end position="260"/>
    </location>
</feature>
<dbReference type="GO" id="GO:0006935">
    <property type="term" value="P:chemotaxis"/>
    <property type="evidence" value="ECO:0007669"/>
    <property type="project" value="UniProtKB-KW"/>
</dbReference>
<comment type="subcellular location">
    <subcellularLocation>
        <location evidence="1">Cell membrane</location>
        <topology evidence="1">Multi-pass membrane protein</topology>
    </subcellularLocation>
</comment>
<evidence type="ECO:0000256" key="12">
    <source>
        <dbReference type="SAM" id="SignalP"/>
    </source>
</evidence>
<dbReference type="Pfam" id="PF00015">
    <property type="entry name" value="MCPsignal"/>
    <property type="match status" value="1"/>
</dbReference>
<dbReference type="PRINTS" id="PR00260">
    <property type="entry name" value="CHEMTRNSDUCR"/>
</dbReference>
<comment type="similarity">
    <text evidence="8">Belongs to the methyl-accepting chemotaxis (MCP) protein family.</text>
</comment>
<feature type="signal peptide" evidence="12">
    <location>
        <begin position="1"/>
        <end position="19"/>
    </location>
</feature>
<dbReference type="GO" id="GO:0004888">
    <property type="term" value="F:transmembrane signaling receptor activity"/>
    <property type="evidence" value="ECO:0007669"/>
    <property type="project" value="InterPro"/>
</dbReference>
<feature type="region of interest" description="Disordered" evidence="10">
    <location>
        <begin position="611"/>
        <end position="642"/>
    </location>
</feature>
<keyword evidence="3" id="KW-0145">Chemotaxis</keyword>
<evidence type="ECO:0000256" key="6">
    <source>
        <dbReference type="ARBA" id="ARBA00023136"/>
    </source>
</evidence>
<evidence type="ECO:0000313" key="16">
    <source>
        <dbReference type="Proteomes" id="UP000319432"/>
    </source>
</evidence>
<protein>
    <submittedName>
        <fullName evidence="15">Methyl-accepting chemotaxis protein</fullName>
    </submittedName>
</protein>
<dbReference type="EMBL" id="CP033464">
    <property type="protein sequence ID" value="QDX95745.1"/>
    <property type="molecule type" value="Genomic_DNA"/>
</dbReference>
<feature type="chain" id="PRO_5038982574" evidence="12">
    <location>
        <begin position="20"/>
        <end position="654"/>
    </location>
</feature>
<keyword evidence="12" id="KW-0732">Signal</keyword>
<dbReference type="PANTHER" id="PTHR32089">
    <property type="entry name" value="METHYL-ACCEPTING CHEMOTAXIS PROTEIN MCPB"/>
    <property type="match status" value="1"/>
</dbReference>
<feature type="compositionally biased region" description="Low complexity" evidence="10">
    <location>
        <begin position="611"/>
        <end position="631"/>
    </location>
</feature>
<reference evidence="15 16" key="1">
    <citation type="submission" date="2018-11" db="EMBL/GenBank/DDBJ databases">
        <title>Phylogenetic determinants of toxin gene distribution in genomes of Brevibacillus laterosporus.</title>
        <authorList>
            <person name="Glare T.R."/>
            <person name="Durrant A."/>
            <person name="Berry C."/>
            <person name="Palma L."/>
            <person name="Ormskirk M."/>
            <person name="Cox M.O."/>
        </authorList>
    </citation>
    <scope>NUCLEOTIDE SEQUENCE [LARGE SCALE GENOMIC DNA]</scope>
    <source>
        <strain evidence="15 16">1821L</strain>
    </source>
</reference>
<accession>A0A518VFG6</accession>
<evidence type="ECO:0000259" key="14">
    <source>
        <dbReference type="PROSITE" id="PS50885"/>
    </source>
</evidence>
<feature type="domain" description="HAMP" evidence="14">
    <location>
        <begin position="294"/>
        <end position="349"/>
    </location>
</feature>
<dbReference type="PANTHER" id="PTHR32089:SF112">
    <property type="entry name" value="LYSOZYME-LIKE PROTEIN-RELATED"/>
    <property type="match status" value="1"/>
</dbReference>
<dbReference type="OrthoDB" id="9760371at2"/>
<dbReference type="PROSITE" id="PS50885">
    <property type="entry name" value="HAMP"/>
    <property type="match status" value="1"/>
</dbReference>
<sequence>MICALLTITCLGLTSLAFFEAQKQMITSAEEMLSPLAQQAAGHYQAQMADEITFVESLAAREAVKKYQTESEFVEKNLSSLIKEHGAINWGIADTTGKAVIGSNVGEDISKTAYFQKALTGTPNTSDVFISSKTKEPIIVYAAPIRTENQNIGVVYIVQSANELVKFLSNISFSQTGQAYVLDKTGTIVVTEDIDRIKKQENLIVMSQTDTGLKQLADIFSKLISGNSGSGSYQYQGIKKYIGYAPLSLTGGGIVIYINADDLLGGVDSMRNYLMIISGFFLLASIGIAYWYSHSLSRVLHTFKRIFGIMAGGELATPIDDKLLQRRDEFGELSHILQNMKGSFSNLIGIVQTQSTEIDHASQSLSNISQEMSSATESVSISIQDVASGVTSQTEELIQISDTLTSYGTQLDDMVCAIEEVNANGKNIHTLANESNQNLNKLITSVDEVNQVFQDFIGNIVTANDNLKNVHHITTVINQIAEQTNLLALNAAIEAARAGESGRGFAVVADEVRKLAEQSRQSSQMIADMITSVSTDSDQMLMNAQSMKEAITGQKSEMDIATDSFRNIMREIECVNPKVEQLSFSAQNMQKQKEDILTKVESSSSISQEVAASSEEIAATSEQASASAQEVHGTASSLANMTKQMQEELKRFKV</sequence>
<dbReference type="Gene3D" id="3.30.450.20">
    <property type="entry name" value="PAS domain"/>
    <property type="match status" value="1"/>
</dbReference>
<dbReference type="Gene3D" id="1.10.287.950">
    <property type="entry name" value="Methyl-accepting chemotaxis protein"/>
    <property type="match status" value="1"/>
</dbReference>
<organism evidence="15 16">
    <name type="scientific">Brevibacillus laterosporus</name>
    <name type="common">Bacillus laterosporus</name>
    <dbReference type="NCBI Taxonomy" id="1465"/>
    <lineage>
        <taxon>Bacteria</taxon>
        <taxon>Bacillati</taxon>
        <taxon>Bacillota</taxon>
        <taxon>Bacilli</taxon>
        <taxon>Bacillales</taxon>
        <taxon>Paenibacillaceae</taxon>
        <taxon>Brevibacillus</taxon>
    </lineage>
</organism>
<evidence type="ECO:0000256" key="11">
    <source>
        <dbReference type="SAM" id="Phobius"/>
    </source>
</evidence>
<evidence type="ECO:0000256" key="7">
    <source>
        <dbReference type="ARBA" id="ARBA00023224"/>
    </source>
</evidence>
<evidence type="ECO:0000256" key="4">
    <source>
        <dbReference type="ARBA" id="ARBA00022692"/>
    </source>
</evidence>
<evidence type="ECO:0000256" key="1">
    <source>
        <dbReference type="ARBA" id="ARBA00004651"/>
    </source>
</evidence>
<feature type="transmembrane region" description="Helical" evidence="11">
    <location>
        <begin position="272"/>
        <end position="292"/>
    </location>
</feature>
<keyword evidence="7 9" id="KW-0807">Transducer</keyword>
<dbReference type="GO" id="GO:0005886">
    <property type="term" value="C:plasma membrane"/>
    <property type="evidence" value="ECO:0007669"/>
    <property type="project" value="UniProtKB-SubCell"/>
</dbReference>
<keyword evidence="2" id="KW-1003">Cell membrane</keyword>
<dbReference type="InterPro" id="IPR003660">
    <property type="entry name" value="HAMP_dom"/>
</dbReference>
<proteinExistence type="inferred from homology"/>
<dbReference type="CDD" id="cd12914">
    <property type="entry name" value="PDC1_DGC_like"/>
    <property type="match status" value="1"/>
</dbReference>
<dbReference type="InterPro" id="IPR033479">
    <property type="entry name" value="dCache_1"/>
</dbReference>
<dbReference type="CDD" id="cd12912">
    <property type="entry name" value="PDC2_MCP_like"/>
    <property type="match status" value="1"/>
</dbReference>
<evidence type="ECO:0000256" key="3">
    <source>
        <dbReference type="ARBA" id="ARBA00022500"/>
    </source>
</evidence>
<evidence type="ECO:0000259" key="13">
    <source>
        <dbReference type="PROSITE" id="PS50111"/>
    </source>
</evidence>
<dbReference type="PROSITE" id="PS50111">
    <property type="entry name" value="CHEMOTAXIS_TRANSDUC_2"/>
    <property type="match status" value="1"/>
</dbReference>
<dbReference type="AlphaFoldDB" id="A0A518VFG6"/>